<dbReference type="AlphaFoldDB" id="A0A151CHM2"/>
<reference evidence="2 3" key="1">
    <citation type="submission" date="2015-11" db="EMBL/GenBank/DDBJ databases">
        <title>Draft genome of Sulfurovum riftiae 1812E, a member of the Epsilonproteobacteria isolated from the tube of the deep-sea hydrothermal vent tubewom Riftia pachyptila.</title>
        <authorList>
            <person name="Vetriani C."/>
            <person name="Giovannelli D."/>
        </authorList>
    </citation>
    <scope>NUCLEOTIDE SEQUENCE [LARGE SCALE GENOMIC DNA]</scope>
    <source>
        <strain evidence="2 3">1812E</strain>
    </source>
</reference>
<gene>
    <name evidence="2" type="ORF">AS592_08570</name>
</gene>
<evidence type="ECO:0000313" key="3">
    <source>
        <dbReference type="Proteomes" id="UP000075359"/>
    </source>
</evidence>
<dbReference type="STRING" id="1630136.AS592_08570"/>
<dbReference type="PIRSF" id="PIRSF004681">
    <property type="entry name" value="UCP004681"/>
    <property type="match status" value="1"/>
</dbReference>
<dbReference type="NCBIfam" id="TIGR00149">
    <property type="entry name" value="TIGR00149_YjbQ"/>
    <property type="match status" value="1"/>
</dbReference>
<comment type="similarity">
    <text evidence="1">Belongs to the UPF0047 family.</text>
</comment>
<dbReference type="Proteomes" id="UP000075359">
    <property type="component" value="Unassembled WGS sequence"/>
</dbReference>
<keyword evidence="3" id="KW-1185">Reference proteome</keyword>
<dbReference type="Gene3D" id="2.60.120.460">
    <property type="entry name" value="YjbQ-like"/>
    <property type="match status" value="1"/>
</dbReference>
<dbReference type="EMBL" id="LNKT01000012">
    <property type="protein sequence ID" value="KYJ86934.1"/>
    <property type="molecule type" value="Genomic_DNA"/>
</dbReference>
<dbReference type="Pfam" id="PF01894">
    <property type="entry name" value="YjbQ"/>
    <property type="match status" value="1"/>
</dbReference>
<protein>
    <submittedName>
        <fullName evidence="2">Secondary thiamine-phosphate synthase enzyme</fullName>
    </submittedName>
</protein>
<dbReference type="PANTHER" id="PTHR30615">
    <property type="entry name" value="UNCHARACTERIZED PROTEIN YJBQ-RELATED"/>
    <property type="match status" value="1"/>
</dbReference>
<dbReference type="PROSITE" id="PS01314">
    <property type="entry name" value="UPF0047"/>
    <property type="match status" value="1"/>
</dbReference>
<evidence type="ECO:0000313" key="2">
    <source>
        <dbReference type="EMBL" id="KYJ86934.1"/>
    </source>
</evidence>
<sequence>MTKQYALALPPLGRGMHLITRKIEELLDGSVSTGLVHLFLQHTSASLCLNENVDPSVRSDAETFLNDLLPEEYPKFQHTYEGADDMPAHLKNMLLGASLTLPVGNGRLLLGTWQGIYLFEHRDNASGRTIIITLQGE</sequence>
<dbReference type="SUPFAM" id="SSF111038">
    <property type="entry name" value="YjbQ-like"/>
    <property type="match status" value="1"/>
</dbReference>
<organism evidence="2 3">
    <name type="scientific">Sulfurovum riftiae</name>
    <dbReference type="NCBI Taxonomy" id="1630136"/>
    <lineage>
        <taxon>Bacteria</taxon>
        <taxon>Pseudomonadati</taxon>
        <taxon>Campylobacterota</taxon>
        <taxon>Epsilonproteobacteria</taxon>
        <taxon>Campylobacterales</taxon>
        <taxon>Sulfurovaceae</taxon>
        <taxon>Sulfurovum</taxon>
    </lineage>
</organism>
<accession>A0A151CHM2</accession>
<dbReference type="InterPro" id="IPR001602">
    <property type="entry name" value="UPF0047_YjbQ-like"/>
</dbReference>
<comment type="caution">
    <text evidence="2">The sequence shown here is derived from an EMBL/GenBank/DDBJ whole genome shotgun (WGS) entry which is preliminary data.</text>
</comment>
<name>A0A151CHM2_9BACT</name>
<dbReference type="PANTHER" id="PTHR30615:SF8">
    <property type="entry name" value="UPF0047 PROTEIN C4A8.02C"/>
    <property type="match status" value="1"/>
</dbReference>
<dbReference type="InterPro" id="IPR035917">
    <property type="entry name" value="YjbQ-like_sf"/>
</dbReference>
<evidence type="ECO:0000256" key="1">
    <source>
        <dbReference type="ARBA" id="ARBA00005534"/>
    </source>
</evidence>
<proteinExistence type="inferred from homology"/>